<accession>A0A4Y7M0A4</accession>
<dbReference type="GO" id="GO:0005694">
    <property type="term" value="C:chromosome"/>
    <property type="evidence" value="ECO:0007669"/>
    <property type="project" value="UniProtKB-SubCell"/>
</dbReference>
<feature type="region of interest" description="Disordered" evidence="6">
    <location>
        <begin position="1"/>
        <end position="40"/>
    </location>
</feature>
<evidence type="ECO:0000313" key="8">
    <source>
        <dbReference type="EMBL" id="SVE73129.1"/>
    </source>
</evidence>
<feature type="compositionally biased region" description="Basic and acidic residues" evidence="6">
    <location>
        <begin position="1"/>
        <end position="30"/>
    </location>
</feature>
<evidence type="ECO:0000256" key="3">
    <source>
        <dbReference type="ARBA" id="ARBA00010803"/>
    </source>
</evidence>
<dbReference type="Pfam" id="PF10228">
    <property type="entry name" value="HPF1"/>
    <property type="match status" value="1"/>
</dbReference>
<evidence type="ECO:0000256" key="2">
    <source>
        <dbReference type="ARBA" id="ARBA00004286"/>
    </source>
</evidence>
<proteinExistence type="evidence at transcript level"/>
<evidence type="ECO:0000256" key="5">
    <source>
        <dbReference type="ARBA" id="ARBA00023242"/>
    </source>
</evidence>
<dbReference type="InterPro" id="IPR019361">
    <property type="entry name" value="HPF1"/>
</dbReference>
<dbReference type="Pfam" id="PF10283">
    <property type="entry name" value="zf-CCHH"/>
    <property type="match status" value="1"/>
</dbReference>
<evidence type="ECO:0000259" key="7">
    <source>
        <dbReference type="Pfam" id="PF10283"/>
    </source>
</evidence>
<dbReference type="GO" id="GO:0005634">
    <property type="term" value="C:nucleus"/>
    <property type="evidence" value="ECO:0007669"/>
    <property type="project" value="UniProtKB-SubCell"/>
</dbReference>
<reference evidence="8" key="1">
    <citation type="submission" date="2018-08" db="EMBL/GenBank/DDBJ databases">
        <authorList>
            <person name="Cornetti L."/>
        </authorList>
    </citation>
    <scope>NUCLEOTIDE SEQUENCE</scope>
    <source>
        <strain evidence="8">OM-SAIQ-clone2</strain>
    </source>
</reference>
<comment type="similarity">
    <text evidence="3">Belongs to the HPF1 family.</text>
</comment>
<dbReference type="GO" id="GO:0042393">
    <property type="term" value="F:histone binding"/>
    <property type="evidence" value="ECO:0007669"/>
    <property type="project" value="InterPro"/>
</dbReference>
<comment type="subcellular location">
    <subcellularLocation>
        <location evidence="2">Chromosome</location>
    </subcellularLocation>
    <subcellularLocation>
        <location evidence="1">Nucleus</location>
    </subcellularLocation>
</comment>
<dbReference type="PANTHER" id="PTHR13386:SF1">
    <property type="entry name" value="HISTONE PARYLATION FACTOR 1"/>
    <property type="match status" value="1"/>
</dbReference>
<evidence type="ECO:0000256" key="4">
    <source>
        <dbReference type="ARBA" id="ARBA00022454"/>
    </source>
</evidence>
<sequence length="432" mass="49576">MASKELKHEGVKRKNNENPIVDPKRAKSDVESSDEEEKPLCKYGEKCYQKNSYHLKKFRHPHREIPAVEAHPKIEIDEMFDSNNSSGMAEQLTPEPASTVFSVEQSTLPENQVDDELPPSPADVKENLKQKFLVEMPDDFYQFWEFCQSICQKDTLETFKNTLEIKLVGPFELLDQLNERKSLKNRSDYLTQWRFYYDPPEFQCIMVGELSNGYHIGYFRDSPKETPAFVGSNIEAEGCVITPMGDNLFSALSQLISAKVQKADPFKKSQLASLKKQLEEWTNKNSIPMEPQSHIVKSRKKLMVAKTFYECGIVVPVSKKTKVGYRKIPETDVNIRKICKKIVESTNISEQNKNSDALQELVTYVQYANDESDYGMGLELGLDLLAFGGNVFHPTILHLLEVAYELLERPQFSIILKAHLKERRKFTANESE</sequence>
<dbReference type="GO" id="GO:0006974">
    <property type="term" value="P:DNA damage response"/>
    <property type="evidence" value="ECO:0007669"/>
    <property type="project" value="InterPro"/>
</dbReference>
<protein>
    <submittedName>
        <fullName evidence="8">EOG090X0BAY</fullName>
    </submittedName>
</protein>
<evidence type="ECO:0000256" key="6">
    <source>
        <dbReference type="SAM" id="MobiDB-lite"/>
    </source>
</evidence>
<dbReference type="PANTHER" id="PTHR13386">
    <property type="entry name" value="HISTONE PARYLATION FACTOR 1"/>
    <property type="match status" value="1"/>
</dbReference>
<dbReference type="AlphaFoldDB" id="A0A4Y7M0A4"/>
<dbReference type="GO" id="GO:0072572">
    <property type="term" value="F:poly-ADP-D-ribose binding"/>
    <property type="evidence" value="ECO:0007669"/>
    <property type="project" value="TreeGrafter"/>
</dbReference>
<evidence type="ECO:0000256" key="1">
    <source>
        <dbReference type="ARBA" id="ARBA00004123"/>
    </source>
</evidence>
<dbReference type="EMBL" id="LR003510">
    <property type="protein sequence ID" value="SVE73129.1"/>
    <property type="molecule type" value="mRNA"/>
</dbReference>
<name>A0A4Y7M0A4_9CRUS</name>
<organism evidence="8">
    <name type="scientific">Ceriodaphnia reticulata</name>
    <dbReference type="NCBI Taxonomy" id="302197"/>
    <lineage>
        <taxon>Eukaryota</taxon>
        <taxon>Metazoa</taxon>
        <taxon>Ecdysozoa</taxon>
        <taxon>Arthropoda</taxon>
        <taxon>Crustacea</taxon>
        <taxon>Branchiopoda</taxon>
        <taxon>Diplostraca</taxon>
        <taxon>Cladocera</taxon>
        <taxon>Anomopoda</taxon>
        <taxon>Daphniidae</taxon>
        <taxon>Ceriodaphnia</taxon>
    </lineage>
</organism>
<keyword evidence="4" id="KW-0158">Chromosome</keyword>
<feature type="domain" description="PBZ-type" evidence="7">
    <location>
        <begin position="38"/>
        <end position="63"/>
    </location>
</feature>
<gene>
    <name evidence="8" type="primary">EOG090X0BAY</name>
</gene>
<keyword evidence="5" id="KW-0539">Nucleus</keyword>
<dbReference type="InterPro" id="IPR019406">
    <property type="entry name" value="APLF_PBZ"/>
</dbReference>